<feature type="binding site" evidence="8">
    <location>
        <position position="391"/>
    </location>
    <ligand>
        <name>Mn(2+)</name>
        <dbReference type="ChEBI" id="CHEBI:29035"/>
        <label>1</label>
    </ligand>
</feature>
<dbReference type="GO" id="GO:0030145">
    <property type="term" value="F:manganese ion binding"/>
    <property type="evidence" value="ECO:0007669"/>
    <property type="project" value="UniProtKB-UniRule"/>
</dbReference>
<keyword evidence="7 8" id="KW-0464">Manganese</keyword>
<dbReference type="Gene3D" id="3.40.220.10">
    <property type="entry name" value="Leucine Aminopeptidase, subunit E, domain 1"/>
    <property type="match status" value="1"/>
</dbReference>
<evidence type="ECO:0000256" key="3">
    <source>
        <dbReference type="ARBA" id="ARBA00009528"/>
    </source>
</evidence>
<name>T0ILX0_9SPHN</name>
<evidence type="ECO:0000256" key="4">
    <source>
        <dbReference type="ARBA" id="ARBA00022438"/>
    </source>
</evidence>
<dbReference type="EMBL" id="ATDP01000110">
    <property type="protein sequence ID" value="EQB10649.1"/>
    <property type="molecule type" value="Genomic_DNA"/>
</dbReference>
<dbReference type="InterPro" id="IPR023042">
    <property type="entry name" value="Peptidase_M17_leu_NH2_pept"/>
</dbReference>
<keyword evidence="4 8" id="KW-0031">Aminopeptidase</keyword>
<protein>
    <recommendedName>
        <fullName evidence="8">Probable cytosol aminopeptidase</fullName>
        <ecNumber evidence="8">3.4.11.1</ecNumber>
    </recommendedName>
    <alternativeName>
        <fullName evidence="8">Leucine aminopeptidase</fullName>
        <shortName evidence="8">LAP</shortName>
        <ecNumber evidence="8">3.4.11.10</ecNumber>
    </alternativeName>
    <alternativeName>
        <fullName evidence="8">Leucyl aminopeptidase</fullName>
    </alternativeName>
</protein>
<feature type="binding site" evidence="8">
    <location>
        <position position="332"/>
    </location>
    <ligand>
        <name>Mn(2+)</name>
        <dbReference type="ChEBI" id="CHEBI:29035"/>
        <label>2</label>
    </ligand>
</feature>
<keyword evidence="6 8" id="KW-0378">Hydrolase</keyword>
<dbReference type="InterPro" id="IPR043472">
    <property type="entry name" value="Macro_dom-like"/>
</dbReference>
<dbReference type="Gene3D" id="3.40.630.10">
    <property type="entry name" value="Zn peptidases"/>
    <property type="match status" value="1"/>
</dbReference>
<accession>T0ILX0</accession>
<comment type="catalytic activity">
    <reaction evidence="2 8">
        <text>Release of an N-terminal amino acid, preferentially leucine, but not glutamic or aspartic acids.</text>
        <dbReference type="EC" id="3.4.11.10"/>
    </reaction>
</comment>
<keyword evidence="5 8" id="KW-0645">Protease</keyword>
<dbReference type="NCBIfam" id="NF002074">
    <property type="entry name" value="PRK00913.1-4"/>
    <property type="match status" value="1"/>
</dbReference>
<comment type="similarity">
    <text evidence="3 8">Belongs to the peptidase M17 family.</text>
</comment>
<dbReference type="AlphaFoldDB" id="T0ILX0"/>
<evidence type="ECO:0000313" key="10">
    <source>
        <dbReference type="EMBL" id="EQB10649.1"/>
    </source>
</evidence>
<dbReference type="GO" id="GO:0006508">
    <property type="term" value="P:proteolysis"/>
    <property type="evidence" value="ECO:0007669"/>
    <property type="project" value="UniProtKB-KW"/>
</dbReference>
<dbReference type="InterPro" id="IPR000819">
    <property type="entry name" value="Peptidase_M17_C"/>
</dbReference>
<feature type="binding site" evidence="8">
    <location>
        <position position="314"/>
    </location>
    <ligand>
        <name>Mn(2+)</name>
        <dbReference type="ChEBI" id="CHEBI:29035"/>
        <label>1</label>
    </ligand>
</feature>
<dbReference type="PANTHER" id="PTHR11963">
    <property type="entry name" value="LEUCINE AMINOPEPTIDASE-RELATED"/>
    <property type="match status" value="1"/>
</dbReference>
<feature type="binding site" evidence="8">
    <location>
        <position position="309"/>
    </location>
    <ligand>
        <name>Mn(2+)</name>
        <dbReference type="ChEBI" id="CHEBI:29035"/>
        <label>2</label>
    </ligand>
</feature>
<comment type="caution">
    <text evidence="10">The sequence shown here is derived from an EMBL/GenBank/DDBJ whole genome shotgun (WGS) entry which is preliminary data.</text>
</comment>
<gene>
    <name evidence="8" type="primary">pepA</name>
    <name evidence="10" type="ORF">RLDS_27085</name>
</gene>
<evidence type="ECO:0000256" key="7">
    <source>
        <dbReference type="ARBA" id="ARBA00023211"/>
    </source>
</evidence>
<feature type="active site" evidence="8">
    <location>
        <position position="321"/>
    </location>
</feature>
<evidence type="ECO:0000256" key="8">
    <source>
        <dbReference type="HAMAP-Rule" id="MF_00181"/>
    </source>
</evidence>
<dbReference type="Pfam" id="PF02789">
    <property type="entry name" value="Peptidase_M17_N"/>
    <property type="match status" value="1"/>
</dbReference>
<dbReference type="EC" id="3.4.11.1" evidence="8"/>
<evidence type="ECO:0000256" key="6">
    <source>
        <dbReference type="ARBA" id="ARBA00022801"/>
    </source>
</evidence>
<dbReference type="CDD" id="cd00433">
    <property type="entry name" value="Peptidase_M17"/>
    <property type="match status" value="1"/>
</dbReference>
<dbReference type="SUPFAM" id="SSF53187">
    <property type="entry name" value="Zn-dependent exopeptidases"/>
    <property type="match status" value="1"/>
</dbReference>
<dbReference type="NCBIfam" id="NF002075">
    <property type="entry name" value="PRK00913.2-2"/>
    <property type="match status" value="1"/>
</dbReference>
<feature type="binding site" evidence="8">
    <location>
        <position position="393"/>
    </location>
    <ligand>
        <name>Mn(2+)</name>
        <dbReference type="ChEBI" id="CHEBI:29035"/>
        <label>1</label>
    </ligand>
</feature>
<sequence>MGLYGRRVWPSRLSHCRALRNRQPWIESCKIGRTPLPDAPGGTICGTDSAALGRRQDIDKRKSAPMDIQFSPTRPEAADTLVLAVAKGGLDALPLSAASTLSAGATASRFSGEAGSSFESFAEEGGRTIRVLLIGTGAGGDQDLEKAGGALVAKLATSGATHAAVEGLGGGAAATLAFGARLRSWRFDTYRTRQSEKAKPTLKAITIVAGDADAAWERQAALADGVAFTRELVAEPANILYPESFVERCRHLEQLGVKLTVLDKDAMTQLGMGALLGVAQGSVREPRLLAMEWDGTDGAQDKPLVFIGKGVTFDTGGISLKPGAGMEDMKWDMGGAGAVAGAMKALAGRKAKARVVGICGLVENMPDGNAQRPGDVVTSMSGQTIEVLNTDAEGRLVLCDAVTWAQKTYNPDMIVDLATLTGAMIVALGHEHGGLFANDDALADALAKAGQSVGEKLWRFPLSDAYDKLLDSPIADMKNIGPRYAGSITAAQFIKRFVDEGVKWAHLDIAGMVWSDKPGATWDKGATGYGVRLLDRFVTDRFER</sequence>
<dbReference type="EC" id="3.4.11.10" evidence="8"/>
<dbReference type="Pfam" id="PF00883">
    <property type="entry name" value="Peptidase_M17"/>
    <property type="match status" value="1"/>
</dbReference>
<dbReference type="PATRIC" id="fig|1331060.3.peg.5269"/>
<feature type="domain" description="Cytosol aminopeptidase" evidence="9">
    <location>
        <begin position="389"/>
        <end position="396"/>
    </location>
</feature>
<dbReference type="PANTHER" id="PTHR11963:SF23">
    <property type="entry name" value="CYTOSOL AMINOPEPTIDASE"/>
    <property type="match status" value="1"/>
</dbReference>
<comment type="function">
    <text evidence="8">Presumably involved in the processing and regular turnover of intracellular proteins. Catalyzes the removal of unsubstituted N-terminal amino acids from various peptides.</text>
</comment>
<comment type="catalytic activity">
    <reaction evidence="1 8">
        <text>Release of an N-terminal amino acid, Xaa-|-Yaa-, in which Xaa is preferably Leu, but may be other amino acids including Pro although not Arg or Lys, and Yaa may be Pro. Amino acid amides and methyl esters are also readily hydrolyzed, but rates on arylamides are exceedingly low.</text>
        <dbReference type="EC" id="3.4.11.1"/>
    </reaction>
</comment>
<dbReference type="NCBIfam" id="NF002077">
    <property type="entry name" value="PRK00913.2-4"/>
    <property type="match status" value="1"/>
</dbReference>
<feature type="active site" evidence="8">
    <location>
        <position position="395"/>
    </location>
</feature>
<keyword evidence="8" id="KW-0963">Cytoplasm</keyword>
<dbReference type="PROSITE" id="PS00631">
    <property type="entry name" value="CYTOSOL_AP"/>
    <property type="match status" value="1"/>
</dbReference>
<dbReference type="PRINTS" id="PR00481">
    <property type="entry name" value="LAMNOPPTDASE"/>
</dbReference>
<dbReference type="Proteomes" id="UP000015531">
    <property type="component" value="Unassembled WGS sequence"/>
</dbReference>
<dbReference type="HAMAP" id="MF_00181">
    <property type="entry name" value="Cytosol_peptidase_M17"/>
    <property type="match status" value="1"/>
</dbReference>
<dbReference type="eggNOG" id="COG0260">
    <property type="taxonomic scope" value="Bacteria"/>
</dbReference>
<feature type="binding site" evidence="8">
    <location>
        <position position="314"/>
    </location>
    <ligand>
        <name>Mn(2+)</name>
        <dbReference type="ChEBI" id="CHEBI:29035"/>
        <label>2</label>
    </ligand>
</feature>
<organism evidence="10 11">
    <name type="scientific">Sphingobium lactosutens DS20</name>
    <dbReference type="NCBI Taxonomy" id="1331060"/>
    <lineage>
        <taxon>Bacteria</taxon>
        <taxon>Pseudomonadati</taxon>
        <taxon>Pseudomonadota</taxon>
        <taxon>Alphaproteobacteria</taxon>
        <taxon>Sphingomonadales</taxon>
        <taxon>Sphingomonadaceae</taxon>
        <taxon>Sphingobium</taxon>
    </lineage>
</organism>
<comment type="cofactor">
    <cofactor evidence="8">
        <name>Mn(2+)</name>
        <dbReference type="ChEBI" id="CHEBI:29035"/>
    </cofactor>
    <text evidence="8">Binds 2 manganese ions per subunit.</text>
</comment>
<evidence type="ECO:0000259" key="9">
    <source>
        <dbReference type="PROSITE" id="PS00631"/>
    </source>
</evidence>
<reference evidence="10 11" key="1">
    <citation type="journal article" date="2013" name="Genome Announc.">
        <title>Draft Genome Sequence of Sphingobium lactosutens Strain DS20T, Isolated from a Hexachlorocyclohexane Dumpsite.</title>
        <authorList>
            <person name="Kumar R."/>
            <person name="Dwivedi V."/>
            <person name="Negi V."/>
            <person name="Khurana J.P."/>
            <person name="Lal R."/>
        </authorList>
    </citation>
    <scope>NUCLEOTIDE SEQUENCE [LARGE SCALE GENOMIC DNA]</scope>
    <source>
        <strain evidence="10 11">DS20</strain>
    </source>
</reference>
<feature type="binding site" evidence="8">
    <location>
        <position position="393"/>
    </location>
    <ligand>
        <name>Mn(2+)</name>
        <dbReference type="ChEBI" id="CHEBI:29035"/>
        <label>2</label>
    </ligand>
</feature>
<evidence type="ECO:0000256" key="5">
    <source>
        <dbReference type="ARBA" id="ARBA00022670"/>
    </source>
</evidence>
<comment type="subcellular location">
    <subcellularLocation>
        <location evidence="8">Cytoplasm</location>
    </subcellularLocation>
</comment>
<dbReference type="InterPro" id="IPR011356">
    <property type="entry name" value="Leucine_aapep/pepB"/>
</dbReference>
<proteinExistence type="inferred from homology"/>
<evidence type="ECO:0000256" key="2">
    <source>
        <dbReference type="ARBA" id="ARBA00000967"/>
    </source>
</evidence>
<dbReference type="GO" id="GO:0005737">
    <property type="term" value="C:cytoplasm"/>
    <property type="evidence" value="ECO:0007669"/>
    <property type="project" value="UniProtKB-SubCell"/>
</dbReference>
<keyword evidence="8" id="KW-0479">Metal-binding</keyword>
<dbReference type="SUPFAM" id="SSF52949">
    <property type="entry name" value="Macro domain-like"/>
    <property type="match status" value="1"/>
</dbReference>
<evidence type="ECO:0000256" key="1">
    <source>
        <dbReference type="ARBA" id="ARBA00000135"/>
    </source>
</evidence>
<evidence type="ECO:0000313" key="11">
    <source>
        <dbReference type="Proteomes" id="UP000015531"/>
    </source>
</evidence>
<dbReference type="InterPro" id="IPR008283">
    <property type="entry name" value="Peptidase_M17_N"/>
</dbReference>
<keyword evidence="11" id="KW-1185">Reference proteome</keyword>
<dbReference type="GO" id="GO:0070006">
    <property type="term" value="F:metalloaminopeptidase activity"/>
    <property type="evidence" value="ECO:0007669"/>
    <property type="project" value="InterPro"/>
</dbReference>